<organism evidence="1 2">
    <name type="scientific">Caulobacter mirabilis</name>
    <dbReference type="NCBI Taxonomy" id="69666"/>
    <lineage>
        <taxon>Bacteria</taxon>
        <taxon>Pseudomonadati</taxon>
        <taxon>Pseudomonadota</taxon>
        <taxon>Alphaproteobacteria</taxon>
        <taxon>Caulobacterales</taxon>
        <taxon>Caulobacteraceae</taxon>
        <taxon>Caulobacter</taxon>
    </lineage>
</organism>
<protein>
    <recommendedName>
        <fullName evidence="3">T6SS immunity protein Tdi1 C-terminal domain-containing protein</fullName>
    </recommendedName>
</protein>
<dbReference type="EMBL" id="CP024201">
    <property type="protein sequence ID" value="ATQ41733.1"/>
    <property type="molecule type" value="Genomic_DNA"/>
</dbReference>
<evidence type="ECO:0000313" key="2">
    <source>
        <dbReference type="Proteomes" id="UP000228945"/>
    </source>
</evidence>
<accession>A0A2D2AUU6</accession>
<proteinExistence type="predicted"/>
<dbReference type="Proteomes" id="UP000228945">
    <property type="component" value="Chromosome"/>
</dbReference>
<dbReference type="KEGG" id="cmb:CSW64_04575"/>
<dbReference type="AlphaFoldDB" id="A0A2D2AUU6"/>
<name>A0A2D2AUU6_9CAUL</name>
<dbReference type="RefSeq" id="WP_099620990.1">
    <property type="nucleotide sequence ID" value="NZ_CP024201.1"/>
</dbReference>
<sequence length="156" mass="17420">MSVRWADLIFQPDAALSKTAIEAWSWKIAGLWRPVLMTRMADVFFERDDGVHWLECATGEVSRVADSESRLHALMQGDDGELWHMRPVVEALHEAGKKAGEGQCYWFITPPGFEGGVYTPENMFVAPAHEVVSLSADLHRQICDLPDGAAIKLRVV</sequence>
<evidence type="ECO:0000313" key="1">
    <source>
        <dbReference type="EMBL" id="ATQ41733.1"/>
    </source>
</evidence>
<dbReference type="OrthoDB" id="2988179at2"/>
<keyword evidence="2" id="KW-1185">Reference proteome</keyword>
<reference evidence="1 2" key="1">
    <citation type="submission" date="2017-10" db="EMBL/GenBank/DDBJ databases">
        <title>Genome sequence of Caulobacter mirabilis FWC38.</title>
        <authorList>
            <person name="Fiebig A."/>
            <person name="Crosson S."/>
        </authorList>
    </citation>
    <scope>NUCLEOTIDE SEQUENCE [LARGE SCALE GENOMIC DNA]</scope>
    <source>
        <strain evidence="1 2">FWC 38</strain>
    </source>
</reference>
<evidence type="ECO:0008006" key="3">
    <source>
        <dbReference type="Google" id="ProtNLM"/>
    </source>
</evidence>
<gene>
    <name evidence="1" type="ORF">CSW64_04575</name>
</gene>